<evidence type="ECO:0000256" key="1">
    <source>
        <dbReference type="ARBA" id="ARBA00022679"/>
    </source>
</evidence>
<keyword evidence="2" id="KW-0547">Nucleotide-binding</keyword>
<evidence type="ECO:0000259" key="5">
    <source>
        <dbReference type="Pfam" id="PF04926"/>
    </source>
</evidence>
<feature type="non-terminal residue" evidence="6">
    <location>
        <position position="1"/>
    </location>
</feature>
<feature type="compositionally biased region" description="Low complexity" evidence="4">
    <location>
        <begin position="121"/>
        <end position="136"/>
    </location>
</feature>
<dbReference type="InterPro" id="IPR007010">
    <property type="entry name" value="PolA_pol_RNA-bd_dom"/>
</dbReference>
<keyword evidence="1" id="KW-0808">Transferase</keyword>
<keyword evidence="3" id="KW-0067">ATP-binding</keyword>
<keyword evidence="7" id="KW-1185">Reference proteome</keyword>
<dbReference type="AlphaFoldDB" id="A0A5N5TKI7"/>
<dbReference type="OrthoDB" id="412748at2759"/>
<organism evidence="6 7">
    <name type="scientific">Armadillidium nasatum</name>
    <dbReference type="NCBI Taxonomy" id="96803"/>
    <lineage>
        <taxon>Eukaryota</taxon>
        <taxon>Metazoa</taxon>
        <taxon>Ecdysozoa</taxon>
        <taxon>Arthropoda</taxon>
        <taxon>Crustacea</taxon>
        <taxon>Multicrustacea</taxon>
        <taxon>Malacostraca</taxon>
        <taxon>Eumalacostraca</taxon>
        <taxon>Peracarida</taxon>
        <taxon>Isopoda</taxon>
        <taxon>Oniscidea</taxon>
        <taxon>Crinocheta</taxon>
        <taxon>Armadillidiidae</taxon>
        <taxon>Armadillidium</taxon>
    </lineage>
</organism>
<evidence type="ECO:0000256" key="2">
    <source>
        <dbReference type="ARBA" id="ARBA00022741"/>
    </source>
</evidence>
<dbReference type="GO" id="GO:0005524">
    <property type="term" value="F:ATP binding"/>
    <property type="evidence" value="ECO:0007669"/>
    <property type="project" value="UniProtKB-KW"/>
</dbReference>
<dbReference type="GO" id="GO:0005634">
    <property type="term" value="C:nucleus"/>
    <property type="evidence" value="ECO:0007669"/>
    <property type="project" value="TreeGrafter"/>
</dbReference>
<sequence length="169" mass="19030">HFLVVLASAKTSEDFLEWYGLVESRIRLLIVSLEYNHAIKTIHINPTSFTTQDEEYVNKPHAAWFIGIEFKKSENINIDLTNDINKFVEFVYVKSTYNKAYKDGMEVNCKYLANGNEDETSTTSLSSNSCSTDLSSHPPRPSSVNSISQIPNINEDISSGVTQVRTLDS</sequence>
<evidence type="ECO:0000256" key="4">
    <source>
        <dbReference type="SAM" id="MobiDB-lite"/>
    </source>
</evidence>
<dbReference type="Proteomes" id="UP000326759">
    <property type="component" value="Unassembled WGS sequence"/>
</dbReference>
<evidence type="ECO:0000256" key="3">
    <source>
        <dbReference type="ARBA" id="ARBA00022840"/>
    </source>
</evidence>
<feature type="compositionally biased region" description="Polar residues" evidence="4">
    <location>
        <begin position="142"/>
        <end position="151"/>
    </location>
</feature>
<feature type="region of interest" description="Disordered" evidence="4">
    <location>
        <begin position="118"/>
        <end position="151"/>
    </location>
</feature>
<dbReference type="InterPro" id="IPR011068">
    <property type="entry name" value="NuclTrfase_I-like_C"/>
</dbReference>
<dbReference type="GO" id="GO:1990817">
    <property type="term" value="F:poly(A) RNA polymerase activity"/>
    <property type="evidence" value="ECO:0007669"/>
    <property type="project" value="TreeGrafter"/>
</dbReference>
<dbReference type="Pfam" id="PF04926">
    <property type="entry name" value="PAP_RNA-bind"/>
    <property type="match status" value="1"/>
</dbReference>
<proteinExistence type="predicted"/>
<protein>
    <recommendedName>
        <fullName evidence="5">Poly(A) polymerase RNA-binding domain-containing protein</fullName>
    </recommendedName>
</protein>
<comment type="caution">
    <text evidence="6">The sequence shown here is derived from an EMBL/GenBank/DDBJ whole genome shotgun (WGS) entry which is preliminary data.</text>
</comment>
<dbReference type="SUPFAM" id="SSF55003">
    <property type="entry name" value="PAP/Archaeal CCA-adding enzyme, C-terminal domain"/>
    <property type="match status" value="1"/>
</dbReference>
<name>A0A5N5TKI7_9CRUS</name>
<dbReference type="PANTHER" id="PTHR10682">
    <property type="entry name" value="POLY A POLYMERASE"/>
    <property type="match status" value="1"/>
</dbReference>
<feature type="domain" description="Poly(A) polymerase RNA-binding" evidence="5">
    <location>
        <begin position="1"/>
        <end position="53"/>
    </location>
</feature>
<dbReference type="GO" id="GO:0031123">
    <property type="term" value="P:RNA 3'-end processing"/>
    <property type="evidence" value="ECO:0007669"/>
    <property type="project" value="InterPro"/>
</dbReference>
<accession>A0A5N5TKI7</accession>
<dbReference type="GO" id="GO:0003723">
    <property type="term" value="F:RNA binding"/>
    <property type="evidence" value="ECO:0007669"/>
    <property type="project" value="InterPro"/>
</dbReference>
<dbReference type="EMBL" id="SEYY01000709">
    <property type="protein sequence ID" value="KAB7506668.1"/>
    <property type="molecule type" value="Genomic_DNA"/>
</dbReference>
<dbReference type="PANTHER" id="PTHR10682:SF10">
    <property type="entry name" value="POLYNUCLEOTIDE ADENYLYLTRANSFERASE"/>
    <property type="match status" value="1"/>
</dbReference>
<reference evidence="6 7" key="1">
    <citation type="journal article" date="2019" name="PLoS Biol.">
        <title>Sex chromosomes control vertical transmission of feminizing Wolbachia symbionts in an isopod.</title>
        <authorList>
            <person name="Becking T."/>
            <person name="Chebbi M.A."/>
            <person name="Giraud I."/>
            <person name="Moumen B."/>
            <person name="Laverre T."/>
            <person name="Caubet Y."/>
            <person name="Peccoud J."/>
            <person name="Gilbert C."/>
            <person name="Cordaux R."/>
        </authorList>
    </citation>
    <scope>NUCLEOTIDE SEQUENCE [LARGE SCALE GENOMIC DNA]</scope>
    <source>
        <strain evidence="6">ANa2</strain>
        <tissue evidence="6">Whole body excluding digestive tract and cuticle</tissue>
    </source>
</reference>
<evidence type="ECO:0000313" key="7">
    <source>
        <dbReference type="Proteomes" id="UP000326759"/>
    </source>
</evidence>
<evidence type="ECO:0000313" key="6">
    <source>
        <dbReference type="EMBL" id="KAB7506668.1"/>
    </source>
</evidence>
<gene>
    <name evidence="6" type="ORF">Anas_08806</name>
</gene>
<dbReference type="Gene3D" id="3.30.70.590">
    <property type="entry name" value="Poly(A) polymerase predicted RNA binding domain"/>
    <property type="match status" value="1"/>
</dbReference>